<feature type="transmembrane region" description="Helical" evidence="1">
    <location>
        <begin position="16"/>
        <end position="37"/>
    </location>
</feature>
<dbReference type="RefSeq" id="WP_397061208.1">
    <property type="nucleotide sequence ID" value="NZ_JBIRYL010000001.1"/>
</dbReference>
<feature type="transmembrane region" description="Helical" evidence="1">
    <location>
        <begin position="57"/>
        <end position="81"/>
    </location>
</feature>
<keyword evidence="1" id="KW-1133">Transmembrane helix</keyword>
<feature type="transmembrane region" description="Helical" evidence="1">
    <location>
        <begin position="88"/>
        <end position="106"/>
    </location>
</feature>
<evidence type="ECO:0000313" key="3">
    <source>
        <dbReference type="Proteomes" id="UP001611494"/>
    </source>
</evidence>
<keyword evidence="3" id="KW-1185">Reference proteome</keyword>
<dbReference type="Proteomes" id="UP001611494">
    <property type="component" value="Unassembled WGS sequence"/>
</dbReference>
<name>A0ABW7VTQ4_9NOCA</name>
<keyword evidence="1" id="KW-0812">Transmembrane</keyword>
<dbReference type="EMBL" id="JBIRYL010000001">
    <property type="protein sequence ID" value="MFI2229988.1"/>
    <property type="molecule type" value="Genomic_DNA"/>
</dbReference>
<sequence length="162" mass="17164">MSNRDRTTTPTARSPVQLAATAVGAVFLLVGVLGFIPGITTNYGDLAWAGHHSGAQLFGLFAVSVLHNIVHLAFGLAGLVAGARPRAAQVYLLAGGAIYLVLWVYGLIVDQHSTANFVPLDTADNWLHFGLGVGMILLGVLLTRHSEDVGRRLSDRQPGIIE</sequence>
<keyword evidence="1" id="KW-0472">Membrane</keyword>
<comment type="caution">
    <text evidence="2">The sequence shown here is derived from an EMBL/GenBank/DDBJ whole genome shotgun (WGS) entry which is preliminary data.</text>
</comment>
<feature type="transmembrane region" description="Helical" evidence="1">
    <location>
        <begin position="126"/>
        <end position="143"/>
    </location>
</feature>
<protein>
    <submittedName>
        <fullName evidence="2">DUF4383 domain-containing protein</fullName>
    </submittedName>
</protein>
<accession>A0ABW7VTQ4</accession>
<organism evidence="2 3">
    <name type="scientific">Nocardia testacea</name>
    <dbReference type="NCBI Taxonomy" id="248551"/>
    <lineage>
        <taxon>Bacteria</taxon>
        <taxon>Bacillati</taxon>
        <taxon>Actinomycetota</taxon>
        <taxon>Actinomycetes</taxon>
        <taxon>Mycobacteriales</taxon>
        <taxon>Nocardiaceae</taxon>
        <taxon>Nocardia</taxon>
    </lineage>
</organism>
<evidence type="ECO:0000313" key="2">
    <source>
        <dbReference type="EMBL" id="MFI2229988.1"/>
    </source>
</evidence>
<proteinExistence type="predicted"/>
<dbReference type="Pfam" id="PF14325">
    <property type="entry name" value="DUF4383"/>
    <property type="match status" value="1"/>
</dbReference>
<evidence type="ECO:0000256" key="1">
    <source>
        <dbReference type="SAM" id="Phobius"/>
    </source>
</evidence>
<reference evidence="2 3" key="1">
    <citation type="submission" date="2024-10" db="EMBL/GenBank/DDBJ databases">
        <title>The Natural Products Discovery Center: Release of the First 8490 Sequenced Strains for Exploring Actinobacteria Biosynthetic Diversity.</title>
        <authorList>
            <person name="Kalkreuter E."/>
            <person name="Kautsar S.A."/>
            <person name="Yang D."/>
            <person name="Bader C.D."/>
            <person name="Teijaro C.N."/>
            <person name="Fluegel L."/>
            <person name="Davis C.M."/>
            <person name="Simpson J.R."/>
            <person name="Lauterbach L."/>
            <person name="Steele A.D."/>
            <person name="Gui C."/>
            <person name="Meng S."/>
            <person name="Li G."/>
            <person name="Viehrig K."/>
            <person name="Ye F."/>
            <person name="Su P."/>
            <person name="Kiefer A.F."/>
            <person name="Nichols A."/>
            <person name="Cepeda A.J."/>
            <person name="Yan W."/>
            <person name="Fan B."/>
            <person name="Jiang Y."/>
            <person name="Adhikari A."/>
            <person name="Zheng C.-J."/>
            <person name="Schuster L."/>
            <person name="Cowan T.M."/>
            <person name="Smanski M.J."/>
            <person name="Chevrette M.G."/>
            <person name="De Carvalho L.P.S."/>
            <person name="Shen B."/>
        </authorList>
    </citation>
    <scope>NUCLEOTIDE SEQUENCE [LARGE SCALE GENOMIC DNA]</scope>
    <source>
        <strain evidence="2 3">NPDC019377</strain>
    </source>
</reference>
<gene>
    <name evidence="2" type="ORF">ACH49Z_09065</name>
</gene>